<dbReference type="PANTHER" id="PTHR37291:SF1">
    <property type="entry name" value="TYPE IV METHYL-DIRECTED RESTRICTION ENZYME ECOKMCRB SUBUNIT"/>
    <property type="match status" value="1"/>
</dbReference>
<evidence type="ECO:0000313" key="2">
    <source>
        <dbReference type="EMBL" id="OBX48859.1"/>
    </source>
</evidence>
<dbReference type="GO" id="GO:0016887">
    <property type="term" value="F:ATP hydrolysis activity"/>
    <property type="evidence" value="ECO:0007669"/>
    <property type="project" value="InterPro"/>
</dbReference>
<proteinExistence type="predicted"/>
<accession>A0A1B8PI39</accession>
<dbReference type="SUPFAM" id="SSF52540">
    <property type="entry name" value="P-loop containing nucleoside triphosphate hydrolases"/>
    <property type="match status" value="1"/>
</dbReference>
<dbReference type="InterPro" id="IPR011704">
    <property type="entry name" value="ATPase_dyneun-rel_AAA"/>
</dbReference>
<dbReference type="AlphaFoldDB" id="A0A1B8PI39"/>
<name>A0A1B8PI39_MORNO</name>
<dbReference type="PANTHER" id="PTHR37291">
    <property type="entry name" value="5-METHYLCYTOSINE-SPECIFIC RESTRICTION ENZYME B"/>
    <property type="match status" value="1"/>
</dbReference>
<feature type="domain" description="ATPase dynein-related AAA" evidence="1">
    <location>
        <begin position="8"/>
        <end position="131"/>
    </location>
</feature>
<dbReference type="InterPro" id="IPR052934">
    <property type="entry name" value="Methyl-DNA_Rec/Restrict_Enz"/>
</dbReference>
<dbReference type="RefSeq" id="WP_066893888.1">
    <property type="nucleotide sequence ID" value="NZ_LZDN01000040.1"/>
</dbReference>
<organism evidence="2 3">
    <name type="scientific">Moraxella nonliquefaciens</name>
    <dbReference type="NCBI Taxonomy" id="478"/>
    <lineage>
        <taxon>Bacteria</taxon>
        <taxon>Pseudomonadati</taxon>
        <taxon>Pseudomonadota</taxon>
        <taxon>Gammaproteobacteria</taxon>
        <taxon>Moraxellales</taxon>
        <taxon>Moraxellaceae</taxon>
        <taxon>Moraxella</taxon>
    </lineage>
</organism>
<sequence length="360" mass="41575">MTQPIQKIIFGSPGTGKSHLIVDKIIPSLIKDESKRKSNTIHAVFHPEYTYGDFMGKLLPITADKDVEYRFYEGHFLKALSYAYRNLVLVIDKNGEKTKEPENVVLVIDEINRGNSSAIFGSVFQLLDRDDNGWSSYDTTINGVVFDKFKELIFNDIMTSTTKGSKTTCEIGLFKGEKFPDLQKEIISLLGLDSNQRNIKIPPNLHIIATMNTSDNSIYHMDTAFKRRWEWQFIDVDEEHSKKIEDAGQGIAFYSEQDWTKFIAKLNEFIKSNHSYIRGIEDKQIGRYFIKGNEQNQIEYSIIQSKLMFFIWDSVFNRDKTPLVKLLFGNDNVEQNKNKLVTFGDFAIKVKEFVKAIQER</sequence>
<dbReference type="Proteomes" id="UP000092671">
    <property type="component" value="Unassembled WGS sequence"/>
</dbReference>
<protein>
    <submittedName>
        <fullName evidence="2">Restriction endonuclease</fullName>
    </submittedName>
</protein>
<evidence type="ECO:0000313" key="3">
    <source>
        <dbReference type="Proteomes" id="UP000092671"/>
    </source>
</evidence>
<gene>
    <name evidence="2" type="ORF">A9Z60_04240</name>
</gene>
<keyword evidence="2" id="KW-0255">Endonuclease</keyword>
<dbReference type="Pfam" id="PF07728">
    <property type="entry name" value="AAA_5"/>
    <property type="match status" value="1"/>
</dbReference>
<keyword evidence="2" id="KW-0378">Hydrolase</keyword>
<dbReference type="InterPro" id="IPR027417">
    <property type="entry name" value="P-loop_NTPase"/>
</dbReference>
<keyword evidence="2" id="KW-0540">Nuclease</keyword>
<dbReference type="GO" id="GO:0004519">
    <property type="term" value="F:endonuclease activity"/>
    <property type="evidence" value="ECO:0007669"/>
    <property type="project" value="UniProtKB-KW"/>
</dbReference>
<dbReference type="EMBL" id="LZDN01000040">
    <property type="protein sequence ID" value="OBX48859.1"/>
    <property type="molecule type" value="Genomic_DNA"/>
</dbReference>
<dbReference type="Gene3D" id="3.40.50.300">
    <property type="entry name" value="P-loop containing nucleotide triphosphate hydrolases"/>
    <property type="match status" value="1"/>
</dbReference>
<comment type="caution">
    <text evidence="2">The sequence shown here is derived from an EMBL/GenBank/DDBJ whole genome shotgun (WGS) entry which is preliminary data.</text>
</comment>
<dbReference type="GO" id="GO:0005524">
    <property type="term" value="F:ATP binding"/>
    <property type="evidence" value="ECO:0007669"/>
    <property type="project" value="InterPro"/>
</dbReference>
<dbReference type="OrthoDB" id="9781481at2"/>
<evidence type="ECO:0000259" key="1">
    <source>
        <dbReference type="Pfam" id="PF07728"/>
    </source>
</evidence>
<reference evidence="2 3" key="1">
    <citation type="submission" date="2016-06" db="EMBL/GenBank/DDBJ databases">
        <title>Draft genome of Moraxella nonliquefaciens CCUG 60284.</title>
        <authorList>
            <person name="Salva-Serra F."/>
            <person name="Engstrom-Jakobsson H."/>
            <person name="Thorell K."/>
            <person name="Gonzales-Siles L."/>
            <person name="Karlsson R."/>
            <person name="Boulund F."/>
            <person name="Engstrand L."/>
            <person name="Kristiansson E."/>
            <person name="Moore E."/>
        </authorList>
    </citation>
    <scope>NUCLEOTIDE SEQUENCE [LARGE SCALE GENOMIC DNA]</scope>
    <source>
        <strain evidence="2 3">CCUG 60284</strain>
    </source>
</reference>